<dbReference type="RefSeq" id="WP_222992186.1">
    <property type="nucleotide sequence ID" value="NZ_JAINVV010000011.1"/>
</dbReference>
<accession>A0ABS7PUQ5</accession>
<organism evidence="1 2">
    <name type="scientific">Sphingomonas colocasiae</name>
    <dbReference type="NCBI Taxonomy" id="1848973"/>
    <lineage>
        <taxon>Bacteria</taxon>
        <taxon>Pseudomonadati</taxon>
        <taxon>Pseudomonadota</taxon>
        <taxon>Alphaproteobacteria</taxon>
        <taxon>Sphingomonadales</taxon>
        <taxon>Sphingomonadaceae</taxon>
        <taxon>Sphingomonas</taxon>
    </lineage>
</organism>
<protein>
    <submittedName>
        <fullName evidence="1">Uncharacterized protein</fullName>
    </submittedName>
</protein>
<evidence type="ECO:0000313" key="1">
    <source>
        <dbReference type="EMBL" id="MBY8825082.1"/>
    </source>
</evidence>
<dbReference type="EMBL" id="JAINVV010000011">
    <property type="protein sequence ID" value="MBY8825082.1"/>
    <property type="molecule type" value="Genomic_DNA"/>
</dbReference>
<reference evidence="1 2" key="1">
    <citation type="submission" date="2021-08" db="EMBL/GenBank/DDBJ databases">
        <authorList>
            <person name="Tuo L."/>
        </authorList>
    </citation>
    <scope>NUCLEOTIDE SEQUENCE [LARGE SCALE GENOMIC DNA]</scope>
    <source>
        <strain evidence="1 2">JCM 31229</strain>
    </source>
</reference>
<gene>
    <name evidence="1" type="ORF">K7G82_22460</name>
</gene>
<sequence length="141" mass="14994">MSKQSARDQLTLHLEGGEDVNQFDAVVRAAGFSGATGYIIDARQMQDFLGALAVFPISDPVRLSVGTEFPDGPLLSITIQPADRRGTLSVHVSLAADDDRSRKVSTHFRCVHSDVEHFADQLQIALGSGGTAVLAAAEFLG</sequence>
<name>A0ABS7PUQ5_9SPHN</name>
<evidence type="ECO:0000313" key="2">
    <source>
        <dbReference type="Proteomes" id="UP000706039"/>
    </source>
</evidence>
<dbReference type="Proteomes" id="UP000706039">
    <property type="component" value="Unassembled WGS sequence"/>
</dbReference>
<comment type="caution">
    <text evidence="1">The sequence shown here is derived from an EMBL/GenBank/DDBJ whole genome shotgun (WGS) entry which is preliminary data.</text>
</comment>
<proteinExistence type="predicted"/>
<keyword evidence="2" id="KW-1185">Reference proteome</keyword>